<proteinExistence type="predicted"/>
<dbReference type="Proteomes" id="UP000199227">
    <property type="component" value="Unassembled WGS sequence"/>
</dbReference>
<reference evidence="1 2" key="1">
    <citation type="submission" date="2016-10" db="EMBL/GenBank/DDBJ databases">
        <authorList>
            <person name="de Groot N.N."/>
        </authorList>
    </citation>
    <scope>NUCLEOTIDE SEQUENCE [LARGE SCALE GENOMIC DNA]</scope>
    <source>
        <strain evidence="1 2">EP1-55-1</strain>
    </source>
</reference>
<keyword evidence="2" id="KW-1185">Reference proteome</keyword>
<evidence type="ECO:0008006" key="3">
    <source>
        <dbReference type="Google" id="ProtNLM"/>
    </source>
</evidence>
<name>A0A1I5NZU4_9BACT</name>
<protein>
    <recommendedName>
        <fullName evidence="3">Outer membrane protein</fullName>
    </recommendedName>
</protein>
<dbReference type="EMBL" id="FOXB01000013">
    <property type="protein sequence ID" value="SFP27302.1"/>
    <property type="molecule type" value="Genomic_DNA"/>
</dbReference>
<evidence type="ECO:0000313" key="2">
    <source>
        <dbReference type="Proteomes" id="UP000199227"/>
    </source>
</evidence>
<organism evidence="1 2">
    <name type="scientific">Hydrogenimonas thermophila</name>
    <dbReference type="NCBI Taxonomy" id="223786"/>
    <lineage>
        <taxon>Bacteria</taxon>
        <taxon>Pseudomonadati</taxon>
        <taxon>Campylobacterota</taxon>
        <taxon>Epsilonproteobacteria</taxon>
        <taxon>Campylobacterales</taxon>
        <taxon>Hydrogenimonadaceae</taxon>
        <taxon>Hydrogenimonas</taxon>
    </lineage>
</organism>
<sequence>MGAGLDYSKKIEALGDKTVFKVAVAGFNYSTDYDDTSVHYDADLKLANIGLLLDYHPFSGGFYISAGAYYNGNSIDFQATPTNGTYDINGNTYDATELGYLKGETNFNKFAPFIGIGYDNSIFGNGNLFLSSKLGAMYQGSPNIDLTGVCGQAIEGTAKCVQLQNDIEIEQQSLNDDADSFKWWPVISVGVTYKF</sequence>
<dbReference type="STRING" id="223786.SAMN05216234_1131"/>
<dbReference type="Gene3D" id="2.40.160.170">
    <property type="match status" value="1"/>
</dbReference>
<evidence type="ECO:0000313" key="1">
    <source>
        <dbReference type="EMBL" id="SFP27302.1"/>
    </source>
</evidence>
<dbReference type="AlphaFoldDB" id="A0A1I5NZU4"/>
<gene>
    <name evidence="1" type="ORF">SAMN05216234_1131</name>
</gene>
<dbReference type="OrthoDB" id="517121at2"/>
<accession>A0A1I5NZU4</accession>
<dbReference type="RefSeq" id="WP_092912047.1">
    <property type="nucleotide sequence ID" value="NZ_FOXB01000013.1"/>
</dbReference>